<protein>
    <submittedName>
        <fullName evidence="1">Uncharacterized protein</fullName>
    </submittedName>
</protein>
<comment type="caution">
    <text evidence="1">The sequence shown here is derived from an EMBL/GenBank/DDBJ whole genome shotgun (WGS) entry which is preliminary data.</text>
</comment>
<dbReference type="EMBL" id="JAQQWI010000002">
    <property type="protein sequence ID" value="KAK8037417.1"/>
    <property type="molecule type" value="Genomic_DNA"/>
</dbReference>
<proteinExistence type="predicted"/>
<accession>A0ABR1ST72</accession>
<sequence length="184" mass="20789">MFLRGAMAQLRMDDLVLWKLGFSQPIVARAALSMSDPALAHRVRCHALVEDRPRPFVPPAAPVPHDHRVQRPWSKPWQLGKCVEDPDVTETKKLAKKHGYKQCPDCKTLIELNEGCHHMLPIQIFQPQSYYSRRRRLLPSTLAPSPVSSAADTATRRATTSHIQFEPEHLILGPCVALRLTGQH</sequence>
<evidence type="ECO:0000313" key="1">
    <source>
        <dbReference type="EMBL" id="KAK8037417.1"/>
    </source>
</evidence>
<dbReference type="SUPFAM" id="SSF57850">
    <property type="entry name" value="RING/U-box"/>
    <property type="match status" value="1"/>
</dbReference>
<dbReference type="Proteomes" id="UP001396898">
    <property type="component" value="Unassembled WGS sequence"/>
</dbReference>
<dbReference type="Gene3D" id="1.20.120.1750">
    <property type="match status" value="1"/>
</dbReference>
<gene>
    <name evidence="1" type="ORF">PG991_000763</name>
</gene>
<organism evidence="1 2">
    <name type="scientific">Apiospora marii</name>
    <dbReference type="NCBI Taxonomy" id="335849"/>
    <lineage>
        <taxon>Eukaryota</taxon>
        <taxon>Fungi</taxon>
        <taxon>Dikarya</taxon>
        <taxon>Ascomycota</taxon>
        <taxon>Pezizomycotina</taxon>
        <taxon>Sordariomycetes</taxon>
        <taxon>Xylariomycetidae</taxon>
        <taxon>Amphisphaeriales</taxon>
        <taxon>Apiosporaceae</taxon>
        <taxon>Apiospora</taxon>
    </lineage>
</organism>
<reference evidence="1 2" key="1">
    <citation type="submission" date="2023-01" db="EMBL/GenBank/DDBJ databases">
        <title>Analysis of 21 Apiospora genomes using comparative genomics revels a genus with tremendous synthesis potential of carbohydrate active enzymes and secondary metabolites.</title>
        <authorList>
            <person name="Sorensen T."/>
        </authorList>
    </citation>
    <scope>NUCLEOTIDE SEQUENCE [LARGE SCALE GENOMIC DNA]</scope>
    <source>
        <strain evidence="1 2">CBS 20057</strain>
    </source>
</reference>
<evidence type="ECO:0000313" key="2">
    <source>
        <dbReference type="Proteomes" id="UP001396898"/>
    </source>
</evidence>
<name>A0ABR1ST72_9PEZI</name>
<keyword evidence="2" id="KW-1185">Reference proteome</keyword>